<keyword evidence="2" id="KW-1185">Reference proteome</keyword>
<reference evidence="1 2" key="1">
    <citation type="submission" date="2019-05" db="EMBL/GenBank/DDBJ databases">
        <title>Another draft genome of Portunus trituberculatus and its Hox gene families provides insights of decapod evolution.</title>
        <authorList>
            <person name="Jeong J.-H."/>
            <person name="Song I."/>
            <person name="Kim S."/>
            <person name="Choi T."/>
            <person name="Kim D."/>
            <person name="Ryu S."/>
            <person name="Kim W."/>
        </authorList>
    </citation>
    <scope>NUCLEOTIDE SEQUENCE [LARGE SCALE GENOMIC DNA]</scope>
    <source>
        <tissue evidence="1">Muscle</tissue>
    </source>
</reference>
<organism evidence="1 2">
    <name type="scientific">Portunus trituberculatus</name>
    <name type="common">Swimming crab</name>
    <name type="synonym">Neptunus trituberculatus</name>
    <dbReference type="NCBI Taxonomy" id="210409"/>
    <lineage>
        <taxon>Eukaryota</taxon>
        <taxon>Metazoa</taxon>
        <taxon>Ecdysozoa</taxon>
        <taxon>Arthropoda</taxon>
        <taxon>Crustacea</taxon>
        <taxon>Multicrustacea</taxon>
        <taxon>Malacostraca</taxon>
        <taxon>Eumalacostraca</taxon>
        <taxon>Eucarida</taxon>
        <taxon>Decapoda</taxon>
        <taxon>Pleocyemata</taxon>
        <taxon>Brachyura</taxon>
        <taxon>Eubrachyura</taxon>
        <taxon>Portunoidea</taxon>
        <taxon>Portunidae</taxon>
        <taxon>Portuninae</taxon>
        <taxon>Portunus</taxon>
    </lineage>
</organism>
<sequence>MVVTGVKAEVGGAVAGAGVGVGVGEGVGEGVGVSSSPVEGVGVVIMGVGASRPWRSGRGKTKCPSEVTRMGVEGVVVVEGG</sequence>
<comment type="caution">
    <text evidence="1">The sequence shown here is derived from an EMBL/GenBank/DDBJ whole genome shotgun (WGS) entry which is preliminary data.</text>
</comment>
<dbReference type="EMBL" id="VSRR010072507">
    <property type="protein sequence ID" value="MPC86786.1"/>
    <property type="molecule type" value="Genomic_DNA"/>
</dbReference>
<accession>A0A5B7IYM0</accession>
<dbReference type="AlphaFoldDB" id="A0A5B7IYM0"/>
<name>A0A5B7IYM0_PORTR</name>
<evidence type="ECO:0000313" key="1">
    <source>
        <dbReference type="EMBL" id="MPC86786.1"/>
    </source>
</evidence>
<dbReference type="Proteomes" id="UP000324222">
    <property type="component" value="Unassembled WGS sequence"/>
</dbReference>
<proteinExistence type="predicted"/>
<evidence type="ECO:0000313" key="2">
    <source>
        <dbReference type="Proteomes" id="UP000324222"/>
    </source>
</evidence>
<protein>
    <submittedName>
        <fullName evidence="1">Uncharacterized protein</fullName>
    </submittedName>
</protein>
<gene>
    <name evidence="1" type="ORF">E2C01_081622</name>
</gene>